<proteinExistence type="predicted"/>
<reference evidence="2 5" key="2">
    <citation type="journal article" date="2018" name="Microb. Genom.">
        <title>Deciphering the unexplored Leptospira diversity from soils uncovers genomic evolution to virulence.</title>
        <authorList>
            <person name="Thibeaux R."/>
            <person name="Iraola G."/>
            <person name="Ferres I."/>
            <person name="Bierque E."/>
            <person name="Girault D."/>
            <person name="Soupe-Gilbert M.E."/>
            <person name="Picardeau M."/>
            <person name="Goarant C."/>
        </authorList>
    </citation>
    <scope>NUCLEOTIDE SEQUENCE [LARGE SCALE GENOMIC DNA]</scope>
    <source>
        <strain evidence="2 5">ATI7-C-A5</strain>
    </source>
</reference>
<accession>A0A2N0B4Z4</accession>
<accession>A0A2N0BN94</accession>
<protein>
    <submittedName>
        <fullName evidence="4">Uncharacterized protein</fullName>
    </submittedName>
</protein>
<comment type="caution">
    <text evidence="4">The sequence shown here is derived from an EMBL/GenBank/DDBJ whole genome shotgun (WGS) entry which is preliminary data.</text>
</comment>
<reference evidence="4" key="1">
    <citation type="submission" date="2017-07" db="EMBL/GenBank/DDBJ databases">
        <title>Leptospira spp. isolated from tropical soils.</title>
        <authorList>
            <person name="Thibeaux R."/>
            <person name="Iraola G."/>
            <person name="Ferres I."/>
            <person name="Bierque E."/>
            <person name="Girault D."/>
            <person name="Soupe-Gilbert M.-E."/>
            <person name="Picardeau M."/>
            <person name="Goarant C."/>
        </authorList>
    </citation>
    <scope>NUCLEOTIDE SEQUENCE [LARGE SCALE GENOMIC DNA]</scope>
    <source>
        <strain evidence="4">ATI7-C-A5</strain>
    </source>
</reference>
<evidence type="ECO:0000313" key="3">
    <source>
        <dbReference type="EMBL" id="PJZ91583.1"/>
    </source>
</evidence>
<dbReference type="OrthoDB" id="341099at2"/>
<keyword evidence="5" id="KW-1185">Reference proteome</keyword>
<organism evidence="4">
    <name type="scientific">Leptospira ellisii</name>
    <dbReference type="NCBI Taxonomy" id="2023197"/>
    <lineage>
        <taxon>Bacteria</taxon>
        <taxon>Pseudomonadati</taxon>
        <taxon>Spirochaetota</taxon>
        <taxon>Spirochaetia</taxon>
        <taxon>Leptospirales</taxon>
        <taxon>Leptospiraceae</taxon>
        <taxon>Leptospira</taxon>
    </lineage>
</organism>
<feature type="compositionally biased region" description="Polar residues" evidence="1">
    <location>
        <begin position="8"/>
        <end position="23"/>
    </location>
</feature>
<dbReference type="EMBL" id="NPEF02000003">
    <property type="protein sequence ID" value="MDV6234838.1"/>
    <property type="molecule type" value="Genomic_DNA"/>
</dbReference>
<dbReference type="EMBL" id="NPEF01000249">
    <property type="protein sequence ID" value="PJZ91583.1"/>
    <property type="molecule type" value="Genomic_DNA"/>
</dbReference>
<evidence type="ECO:0000313" key="5">
    <source>
        <dbReference type="Proteomes" id="UP000232122"/>
    </source>
</evidence>
<dbReference type="AlphaFoldDB" id="A0A2N0B4Z4"/>
<sequence length="120" mass="13571">MNPFRIFGNSSENPDYEQNPSVFTSGPLPDLSGVYEISVRTSSGEISVRIEIEQKEDEIFVSAFFPEVPGSPSRPPKKLFGKMTDRNRHHVLLKFENGKSERYVFTEGRFSGHGFLLDSV</sequence>
<evidence type="ECO:0000256" key="1">
    <source>
        <dbReference type="SAM" id="MobiDB-lite"/>
    </source>
</evidence>
<dbReference type="RefSeq" id="WP_100746116.1">
    <property type="nucleotide sequence ID" value="NZ_NPEF02000003.1"/>
</dbReference>
<reference evidence="2" key="3">
    <citation type="submission" date="2023-10" db="EMBL/GenBank/DDBJ databases">
        <authorList>
            <person name="Picardeau M."/>
            <person name="Thibeaux R."/>
        </authorList>
    </citation>
    <scope>NUCLEOTIDE SEQUENCE</scope>
    <source>
        <strain evidence="2">ATI7-C-A5</strain>
    </source>
</reference>
<dbReference type="Proteomes" id="UP000232122">
    <property type="component" value="Unassembled WGS sequence"/>
</dbReference>
<feature type="region of interest" description="Disordered" evidence="1">
    <location>
        <begin position="1"/>
        <end position="23"/>
    </location>
</feature>
<dbReference type="EMBL" id="NPEF01000249">
    <property type="protein sequence ID" value="PJZ91586.1"/>
    <property type="molecule type" value="Genomic_DNA"/>
</dbReference>
<gene>
    <name evidence="2" type="ORF">CH379_004240</name>
    <name evidence="3" type="ORF">CH379_17800</name>
    <name evidence="4" type="ORF">CH379_17820</name>
</gene>
<evidence type="ECO:0000313" key="4">
    <source>
        <dbReference type="EMBL" id="PJZ91586.1"/>
    </source>
</evidence>
<name>A0A2N0B4Z4_9LEPT</name>
<evidence type="ECO:0000313" key="2">
    <source>
        <dbReference type="EMBL" id="MDV6234838.1"/>
    </source>
</evidence>